<comment type="caution">
    <text evidence="2">The sequence shown here is derived from an EMBL/GenBank/DDBJ whole genome shotgun (WGS) entry which is preliminary data.</text>
</comment>
<feature type="region of interest" description="Disordered" evidence="1">
    <location>
        <begin position="48"/>
        <end position="72"/>
    </location>
</feature>
<gene>
    <name evidence="2" type="ORF">EOT10_36860</name>
</gene>
<keyword evidence="3" id="KW-1185">Reference proteome</keyword>
<protein>
    <submittedName>
        <fullName evidence="2">Uncharacterized protein</fullName>
    </submittedName>
</protein>
<dbReference type="OrthoDB" id="4338030at2"/>
<evidence type="ECO:0000313" key="3">
    <source>
        <dbReference type="Proteomes" id="UP000283128"/>
    </source>
</evidence>
<name>A0A437P299_9ACTN</name>
<evidence type="ECO:0000313" key="2">
    <source>
        <dbReference type="EMBL" id="RVU16248.1"/>
    </source>
</evidence>
<evidence type="ECO:0000256" key="1">
    <source>
        <dbReference type="SAM" id="MobiDB-lite"/>
    </source>
</evidence>
<dbReference type="RefSeq" id="WP_127832763.1">
    <property type="nucleotide sequence ID" value="NZ_RZYA01000028.1"/>
</dbReference>
<reference evidence="2 3" key="1">
    <citation type="submission" date="2019-01" db="EMBL/GenBank/DDBJ databases">
        <title>Genome sequences of Streptomyces and Rhizobium isolates collected from root and soil.</title>
        <authorList>
            <person name="Chhettri S."/>
            <person name="Sevigny J.L."/>
            <person name="Sen A."/>
            <person name="Ennis N."/>
            <person name="Tisa L."/>
        </authorList>
    </citation>
    <scope>NUCLEOTIDE SEQUENCE [LARGE SCALE GENOMIC DNA]</scope>
    <source>
        <strain evidence="2 3">San01</strain>
    </source>
</reference>
<accession>A0A437P299</accession>
<sequence>MERKQMGLIVATTGVLTWSIALVALGEVAAIATLAPALGLTVQQIMHASRTDSASGPGHRSAPLPDKEGKAP</sequence>
<dbReference type="EMBL" id="RZYA01000028">
    <property type="protein sequence ID" value="RVU16248.1"/>
    <property type="molecule type" value="Genomic_DNA"/>
</dbReference>
<dbReference type="Proteomes" id="UP000283128">
    <property type="component" value="Unassembled WGS sequence"/>
</dbReference>
<proteinExistence type="predicted"/>
<organism evidence="2 3">
    <name type="scientific">Streptomyces antnestii</name>
    <dbReference type="NCBI Taxonomy" id="2494256"/>
    <lineage>
        <taxon>Bacteria</taxon>
        <taxon>Bacillati</taxon>
        <taxon>Actinomycetota</taxon>
        <taxon>Actinomycetes</taxon>
        <taxon>Kitasatosporales</taxon>
        <taxon>Streptomycetaceae</taxon>
        <taxon>Streptomyces</taxon>
    </lineage>
</organism>
<dbReference type="AlphaFoldDB" id="A0A437P299"/>